<feature type="transmembrane region" description="Helical" evidence="6">
    <location>
        <begin position="216"/>
        <end position="234"/>
    </location>
</feature>
<dbReference type="PRINTS" id="PR01463">
    <property type="entry name" value="EAGCHANLFMLY"/>
</dbReference>
<dbReference type="Gene3D" id="1.10.287.630">
    <property type="entry name" value="Helix hairpin bin"/>
    <property type="match status" value="1"/>
</dbReference>
<dbReference type="SUPFAM" id="SSF81324">
    <property type="entry name" value="Voltage-gated potassium channels"/>
    <property type="match status" value="1"/>
</dbReference>
<keyword evidence="3 6" id="KW-1133">Transmembrane helix</keyword>
<feature type="non-terminal residue" evidence="8">
    <location>
        <position position="605"/>
    </location>
</feature>
<keyword evidence="4 6" id="KW-0472">Membrane</keyword>
<evidence type="ECO:0000259" key="7">
    <source>
        <dbReference type="Pfam" id="PF00520"/>
    </source>
</evidence>
<keyword evidence="2 6" id="KW-0812">Transmembrane</keyword>
<gene>
    <name evidence="8" type="ORF">PCOR1329_LOCUS70091</name>
</gene>
<comment type="caution">
    <text evidence="8">The sequence shown here is derived from an EMBL/GenBank/DDBJ whole genome shotgun (WGS) entry which is preliminary data.</text>
</comment>
<evidence type="ECO:0000256" key="3">
    <source>
        <dbReference type="ARBA" id="ARBA00022989"/>
    </source>
</evidence>
<feature type="region of interest" description="Disordered" evidence="5">
    <location>
        <begin position="565"/>
        <end position="585"/>
    </location>
</feature>
<comment type="subcellular location">
    <subcellularLocation>
        <location evidence="1">Membrane</location>
        <topology evidence="1">Multi-pass membrane protein</topology>
    </subcellularLocation>
</comment>
<evidence type="ECO:0000256" key="1">
    <source>
        <dbReference type="ARBA" id="ARBA00004141"/>
    </source>
</evidence>
<dbReference type="InterPro" id="IPR003938">
    <property type="entry name" value="K_chnl_volt-dep_EAG/ELK/ERG"/>
</dbReference>
<name>A0ABN9WTV8_9DINO</name>
<dbReference type="InterPro" id="IPR050818">
    <property type="entry name" value="KCNH_animal-type"/>
</dbReference>
<evidence type="ECO:0000256" key="2">
    <source>
        <dbReference type="ARBA" id="ARBA00022692"/>
    </source>
</evidence>
<feature type="compositionally biased region" description="Acidic residues" evidence="5">
    <location>
        <begin position="519"/>
        <end position="530"/>
    </location>
</feature>
<keyword evidence="9" id="KW-1185">Reference proteome</keyword>
<sequence>MGRPPWPGLLASRQLGACACRGVWTRRWPPGPQLFDMVLQFFLKYPVKTRYSCYMEDRHAYIARRYLSTWFMLDSVCVFPYDLISLTSTDSAMSNIKAVRALRLLRLLKLTRTLKGSRMMRRLEVQMSMSYQRVSLIKFFILLLLVAHWQACAWCGLLRLVDATEPRWVDDIDAQEQTKTTDQPWILYQSSIYFAVYTMTSVGYGDCGPNNILERAVCVVFLLVSGVSWAYIIGQVTCIVGNMGQLKQQYHELLDQVNLMMYDRGIPQGMKRRLRAYFMSTKDVELHQQQWRLVSGLSHGLQGQVAMMTHAVWLEKIGFLQGFLKEAGIQDLIKEAVKNREVLFWKVPKFVLDISLSLDFRMYASEEYFGKPFTLYILSTGICMREHLRLRVGEAHRKAGAAAVWDRQLVVRQGAVWGEDFILSDSTLLSPFTAMSMSYVEVLLLDRGDFLNICEKHQKEYPELPRAVRRHVVRLAFRRGVIAETRKFRAGRPSAVPLPGQLLADRRTQSIRFSTAESQSDEPDADELEDEVLKPVPRRTRQSIAELTRKTLAAELQEDQARQLQMLQSDLESDEVSKPVPRRTKQSIFELTRKTVAAELQEDQA</sequence>
<dbReference type="InterPro" id="IPR018490">
    <property type="entry name" value="cNMP-bd_dom_sf"/>
</dbReference>
<evidence type="ECO:0000313" key="8">
    <source>
        <dbReference type="EMBL" id="CAK0889591.1"/>
    </source>
</evidence>
<dbReference type="InterPro" id="IPR005821">
    <property type="entry name" value="Ion_trans_dom"/>
</dbReference>
<feature type="transmembrane region" description="Helical" evidence="6">
    <location>
        <begin position="136"/>
        <end position="161"/>
    </location>
</feature>
<dbReference type="Proteomes" id="UP001189429">
    <property type="component" value="Unassembled WGS sequence"/>
</dbReference>
<dbReference type="Gene3D" id="1.10.287.70">
    <property type="match status" value="1"/>
</dbReference>
<dbReference type="PANTHER" id="PTHR10217:SF435">
    <property type="entry name" value="POTASSIUM VOLTAGE-GATED CHANNEL PROTEIN EAG"/>
    <property type="match status" value="1"/>
</dbReference>
<feature type="domain" description="Ion transport" evidence="7">
    <location>
        <begin position="34"/>
        <end position="242"/>
    </location>
</feature>
<feature type="transmembrane region" description="Helical" evidence="6">
    <location>
        <begin position="185"/>
        <end position="204"/>
    </location>
</feature>
<evidence type="ECO:0000313" key="9">
    <source>
        <dbReference type="Proteomes" id="UP001189429"/>
    </source>
</evidence>
<dbReference type="SUPFAM" id="SSF51206">
    <property type="entry name" value="cAMP-binding domain-like"/>
    <property type="match status" value="1"/>
</dbReference>
<accession>A0ABN9WTV8</accession>
<dbReference type="EMBL" id="CAUYUJ010019237">
    <property type="protein sequence ID" value="CAK0889591.1"/>
    <property type="molecule type" value="Genomic_DNA"/>
</dbReference>
<protein>
    <recommendedName>
        <fullName evidence="7">Ion transport domain-containing protein</fullName>
    </recommendedName>
</protein>
<evidence type="ECO:0000256" key="6">
    <source>
        <dbReference type="SAM" id="Phobius"/>
    </source>
</evidence>
<evidence type="ECO:0000256" key="5">
    <source>
        <dbReference type="SAM" id="MobiDB-lite"/>
    </source>
</evidence>
<evidence type="ECO:0000256" key="4">
    <source>
        <dbReference type="ARBA" id="ARBA00023136"/>
    </source>
</evidence>
<reference evidence="8" key="1">
    <citation type="submission" date="2023-10" db="EMBL/GenBank/DDBJ databases">
        <authorList>
            <person name="Chen Y."/>
            <person name="Shah S."/>
            <person name="Dougan E. K."/>
            <person name="Thang M."/>
            <person name="Chan C."/>
        </authorList>
    </citation>
    <scope>NUCLEOTIDE SEQUENCE [LARGE SCALE GENOMIC DNA]</scope>
</reference>
<feature type="region of interest" description="Disordered" evidence="5">
    <location>
        <begin position="514"/>
        <end position="537"/>
    </location>
</feature>
<organism evidence="8 9">
    <name type="scientific">Prorocentrum cordatum</name>
    <dbReference type="NCBI Taxonomy" id="2364126"/>
    <lineage>
        <taxon>Eukaryota</taxon>
        <taxon>Sar</taxon>
        <taxon>Alveolata</taxon>
        <taxon>Dinophyceae</taxon>
        <taxon>Prorocentrales</taxon>
        <taxon>Prorocentraceae</taxon>
        <taxon>Prorocentrum</taxon>
    </lineage>
</organism>
<dbReference type="PANTHER" id="PTHR10217">
    <property type="entry name" value="VOLTAGE AND LIGAND GATED POTASSIUM CHANNEL"/>
    <property type="match status" value="1"/>
</dbReference>
<proteinExistence type="predicted"/>
<dbReference type="Pfam" id="PF00520">
    <property type="entry name" value="Ion_trans"/>
    <property type="match status" value="1"/>
</dbReference>